<protein>
    <submittedName>
        <fullName evidence="3">Geranylgeranyl diphosphate synthase 1</fullName>
    </submittedName>
</protein>
<dbReference type="AlphaFoldDB" id="A0A8C4QE95"/>
<dbReference type="PROSITE" id="PS00723">
    <property type="entry name" value="POLYPRENYL_SYNTHASE_1"/>
    <property type="match status" value="1"/>
</dbReference>
<dbReference type="OMA" id="TISCANY"/>
<keyword evidence="2" id="KW-0460">Magnesium</keyword>
<dbReference type="GeneTree" id="ENSGT00940000153498"/>
<dbReference type="Proteomes" id="UP000694388">
    <property type="component" value="Unplaced"/>
</dbReference>
<proteinExistence type="predicted"/>
<dbReference type="InterPro" id="IPR033749">
    <property type="entry name" value="Polyprenyl_synt_CS"/>
</dbReference>
<dbReference type="PANTHER" id="PTHR12001:SF44">
    <property type="entry name" value="GERANYLGERANYL PYROPHOSPHATE SYNTHASE"/>
    <property type="match status" value="1"/>
</dbReference>
<keyword evidence="4" id="KW-1185">Reference proteome</keyword>
<dbReference type="GO" id="GO:0046872">
    <property type="term" value="F:metal ion binding"/>
    <property type="evidence" value="ECO:0007669"/>
    <property type="project" value="UniProtKB-KW"/>
</dbReference>
<dbReference type="Gene3D" id="1.10.600.10">
    <property type="entry name" value="Farnesyl Diphosphate Synthase"/>
    <property type="match status" value="1"/>
</dbReference>
<evidence type="ECO:0000313" key="3">
    <source>
        <dbReference type="Ensembl" id="ENSEBUP00000014038.1"/>
    </source>
</evidence>
<reference evidence="3" key="1">
    <citation type="submission" date="2025-05" db="UniProtKB">
        <authorList>
            <consortium name="Ensembl"/>
        </authorList>
    </citation>
    <scope>IDENTIFICATION</scope>
</reference>
<dbReference type="SUPFAM" id="SSF48576">
    <property type="entry name" value="Terpenoid synthases"/>
    <property type="match status" value="1"/>
</dbReference>
<dbReference type="PANTHER" id="PTHR12001">
    <property type="entry name" value="GERANYLGERANYL PYROPHOSPHATE SYNTHASE"/>
    <property type="match status" value="1"/>
</dbReference>
<dbReference type="Ensembl" id="ENSEBUT00000014614.1">
    <property type="protein sequence ID" value="ENSEBUP00000014038.1"/>
    <property type="gene ID" value="ENSEBUG00000008841.1"/>
</dbReference>
<dbReference type="GO" id="GO:0008299">
    <property type="term" value="P:isoprenoid biosynthetic process"/>
    <property type="evidence" value="ECO:0007669"/>
    <property type="project" value="InterPro"/>
</dbReference>
<evidence type="ECO:0000256" key="2">
    <source>
        <dbReference type="ARBA" id="ARBA00022842"/>
    </source>
</evidence>
<sequence length="195" mass="22373">MAENDLSWDEEALAAGGERSEVLEEPASDDPMERVLLEPYNYLLQLPGKQIRSKLAEAFNYWLKIPDEKFQVIIEVIEMLHNASLLIDDIEDSSRLRRGHPVAHSIYGVPSVINSANYVYFLGLRKVLTLEHPQAVPIFCQQLLELHRGQGMDIFWRDSFQCPSEADYLVMVRLYKLPVTQVIHEGTLSAVHYFT</sequence>
<dbReference type="Pfam" id="PF00348">
    <property type="entry name" value="polyprenyl_synt"/>
    <property type="match status" value="1"/>
</dbReference>
<keyword evidence="1" id="KW-0479">Metal-binding</keyword>
<name>A0A8C4QE95_EPTBU</name>
<accession>A0A8C4QE95</accession>
<evidence type="ECO:0000256" key="1">
    <source>
        <dbReference type="ARBA" id="ARBA00022723"/>
    </source>
</evidence>
<evidence type="ECO:0000313" key="4">
    <source>
        <dbReference type="Proteomes" id="UP000694388"/>
    </source>
</evidence>
<dbReference type="Ensembl" id="ENSEBUT00000014604.1">
    <property type="protein sequence ID" value="ENSEBUP00000014028.1"/>
    <property type="gene ID" value="ENSEBUG00000008841.1"/>
</dbReference>
<dbReference type="InterPro" id="IPR000092">
    <property type="entry name" value="Polyprenyl_synt"/>
</dbReference>
<dbReference type="GO" id="GO:0004659">
    <property type="term" value="F:prenyltransferase activity"/>
    <property type="evidence" value="ECO:0007669"/>
    <property type="project" value="InterPro"/>
</dbReference>
<organism evidence="3 4">
    <name type="scientific">Eptatretus burgeri</name>
    <name type="common">Inshore hagfish</name>
    <dbReference type="NCBI Taxonomy" id="7764"/>
    <lineage>
        <taxon>Eukaryota</taxon>
        <taxon>Metazoa</taxon>
        <taxon>Chordata</taxon>
        <taxon>Craniata</taxon>
        <taxon>Vertebrata</taxon>
        <taxon>Cyclostomata</taxon>
        <taxon>Myxini</taxon>
        <taxon>Myxiniformes</taxon>
        <taxon>Myxinidae</taxon>
        <taxon>Eptatretinae</taxon>
        <taxon>Eptatretus</taxon>
    </lineage>
</organism>
<dbReference type="InterPro" id="IPR008949">
    <property type="entry name" value="Isoprenoid_synthase_dom_sf"/>
</dbReference>